<dbReference type="GO" id="GO:0046872">
    <property type="term" value="F:metal ion binding"/>
    <property type="evidence" value="ECO:0007669"/>
    <property type="project" value="UniProtKB-KW"/>
</dbReference>
<dbReference type="InterPro" id="IPR042086">
    <property type="entry name" value="MeTrfase_capping"/>
</dbReference>
<evidence type="ECO:0000256" key="4">
    <source>
        <dbReference type="ARBA" id="ARBA00022723"/>
    </source>
</evidence>
<dbReference type="GO" id="GO:0032259">
    <property type="term" value="P:methylation"/>
    <property type="evidence" value="ECO:0007669"/>
    <property type="project" value="UniProtKB-KW"/>
</dbReference>
<keyword evidence="4" id="KW-0479">Metal-binding</keyword>
<dbReference type="Gene3D" id="1.10.1200.270">
    <property type="entry name" value="Methyltransferase, alpha-helical capping domain"/>
    <property type="match status" value="1"/>
</dbReference>
<sequence length="373" mass="41990">MNKHVENIQSDNAVALYAMNAGEGPHSYVQNSTYQKGALDVAKAILEEEIATKLDIKTPNGYYGIADFGCSTGHNSFPAMQIIIQALNKKHKHHQTSLPKTPEFYVFFNDVVSNDFNTLFSSLPPNDHDYHAIVVPGDFHGRLLPESSLHFAYSSWSLQWLTEVPKAVADRNSPAWNKGQILYTQDEKEVYEAYLSQYGKDIESFMEARAVEMVDGGLMALLVPAVPAVWNPKTEYTVPCDVNLNLGSCLMDMAKEGRMSETKIDTFNIPYYVPTPPQLKEILERSNDSFTIERMEILNNTAGKHTVGTINARAAFFRAVHERLLADHFGSEIIDELFDRYMNKLAASPVFLNPDNDKTIVILAVLKRKARRH</sequence>
<evidence type="ECO:0000256" key="3">
    <source>
        <dbReference type="ARBA" id="ARBA00022679"/>
    </source>
</evidence>
<evidence type="ECO:0000313" key="6">
    <source>
        <dbReference type="EMBL" id="KAG8366688.1"/>
    </source>
</evidence>
<evidence type="ECO:0000256" key="2">
    <source>
        <dbReference type="ARBA" id="ARBA00022603"/>
    </source>
</evidence>
<accession>A0AAV6W7L7</accession>
<dbReference type="PANTHER" id="PTHR31009">
    <property type="entry name" value="S-ADENOSYL-L-METHIONINE:CARBOXYL METHYLTRANSFERASE FAMILY PROTEIN"/>
    <property type="match status" value="1"/>
</dbReference>
<dbReference type="EMBL" id="WHWC01000017">
    <property type="protein sequence ID" value="KAG8366688.1"/>
    <property type="molecule type" value="Genomic_DNA"/>
</dbReference>
<keyword evidence="2" id="KW-0489">Methyltransferase</keyword>
<dbReference type="Proteomes" id="UP000826271">
    <property type="component" value="Unassembled WGS sequence"/>
</dbReference>
<keyword evidence="3" id="KW-0808">Transferase</keyword>
<keyword evidence="7" id="KW-1185">Reference proteome</keyword>
<dbReference type="Gene3D" id="3.40.50.150">
    <property type="entry name" value="Vaccinia Virus protein VP39"/>
    <property type="match status" value="1"/>
</dbReference>
<dbReference type="AlphaFoldDB" id="A0AAV6W7L7"/>
<reference evidence="6" key="1">
    <citation type="submission" date="2019-10" db="EMBL/GenBank/DDBJ databases">
        <authorList>
            <person name="Zhang R."/>
            <person name="Pan Y."/>
            <person name="Wang J."/>
            <person name="Ma R."/>
            <person name="Yu S."/>
        </authorList>
    </citation>
    <scope>NUCLEOTIDE SEQUENCE</scope>
    <source>
        <strain evidence="6">LA-IB0</strain>
        <tissue evidence="6">Leaf</tissue>
    </source>
</reference>
<evidence type="ECO:0008006" key="8">
    <source>
        <dbReference type="Google" id="ProtNLM"/>
    </source>
</evidence>
<dbReference type="Pfam" id="PF03492">
    <property type="entry name" value="Methyltransf_7"/>
    <property type="match status" value="1"/>
</dbReference>
<keyword evidence="5" id="KW-0460">Magnesium</keyword>
<comment type="caution">
    <text evidence="6">The sequence shown here is derived from an EMBL/GenBank/DDBJ whole genome shotgun (WGS) entry which is preliminary data.</text>
</comment>
<protein>
    <recommendedName>
        <fullName evidence="8">S-adenosylmethionine-dependent methyltransferase</fullName>
    </recommendedName>
</protein>
<evidence type="ECO:0000313" key="7">
    <source>
        <dbReference type="Proteomes" id="UP000826271"/>
    </source>
</evidence>
<name>A0AAV6W7L7_9LAMI</name>
<gene>
    <name evidence="6" type="ORF">BUALT_Bualt17G0105500</name>
</gene>
<dbReference type="InterPro" id="IPR005299">
    <property type="entry name" value="MeTrfase_7"/>
</dbReference>
<organism evidence="6 7">
    <name type="scientific">Buddleja alternifolia</name>
    <dbReference type="NCBI Taxonomy" id="168488"/>
    <lineage>
        <taxon>Eukaryota</taxon>
        <taxon>Viridiplantae</taxon>
        <taxon>Streptophyta</taxon>
        <taxon>Embryophyta</taxon>
        <taxon>Tracheophyta</taxon>
        <taxon>Spermatophyta</taxon>
        <taxon>Magnoliopsida</taxon>
        <taxon>eudicotyledons</taxon>
        <taxon>Gunneridae</taxon>
        <taxon>Pentapetalae</taxon>
        <taxon>asterids</taxon>
        <taxon>lamiids</taxon>
        <taxon>Lamiales</taxon>
        <taxon>Scrophulariaceae</taxon>
        <taxon>Buddlejeae</taxon>
        <taxon>Buddleja</taxon>
    </lineage>
</organism>
<evidence type="ECO:0000256" key="1">
    <source>
        <dbReference type="ARBA" id="ARBA00007967"/>
    </source>
</evidence>
<dbReference type="SUPFAM" id="SSF53335">
    <property type="entry name" value="S-adenosyl-L-methionine-dependent methyltransferases"/>
    <property type="match status" value="1"/>
</dbReference>
<evidence type="ECO:0000256" key="5">
    <source>
        <dbReference type="ARBA" id="ARBA00022842"/>
    </source>
</evidence>
<dbReference type="InterPro" id="IPR029063">
    <property type="entry name" value="SAM-dependent_MTases_sf"/>
</dbReference>
<dbReference type="GO" id="GO:0008168">
    <property type="term" value="F:methyltransferase activity"/>
    <property type="evidence" value="ECO:0007669"/>
    <property type="project" value="UniProtKB-KW"/>
</dbReference>
<proteinExistence type="inferred from homology"/>
<comment type="similarity">
    <text evidence="1">Belongs to the methyltransferase superfamily. Type-7 methyltransferase family.</text>
</comment>